<dbReference type="Gene3D" id="1.10.10.60">
    <property type="entry name" value="Homeodomain-like"/>
    <property type="match status" value="1"/>
</dbReference>
<evidence type="ECO:0000256" key="2">
    <source>
        <dbReference type="ARBA" id="ARBA00023125"/>
    </source>
</evidence>
<evidence type="ECO:0000313" key="5">
    <source>
        <dbReference type="EMBL" id="MBR7826805.1"/>
    </source>
</evidence>
<dbReference type="InterPro" id="IPR037923">
    <property type="entry name" value="HTH-like"/>
</dbReference>
<dbReference type="InterPro" id="IPR018060">
    <property type="entry name" value="HTH_AraC"/>
</dbReference>
<reference evidence="5" key="1">
    <citation type="submission" date="2021-04" db="EMBL/GenBank/DDBJ databases">
        <title>Genome based classification of Actinospica acidithermotolerans sp. nov., an actinobacterium isolated from an Indonesian hot spring.</title>
        <authorList>
            <person name="Kusuma A.B."/>
            <person name="Putra K.E."/>
            <person name="Nafisah S."/>
            <person name="Loh J."/>
            <person name="Nouioui I."/>
            <person name="Goodfellow M."/>
        </authorList>
    </citation>
    <scope>NUCLEOTIDE SEQUENCE</scope>
    <source>
        <strain evidence="5">MGRD01-02</strain>
    </source>
</reference>
<evidence type="ECO:0000259" key="4">
    <source>
        <dbReference type="PROSITE" id="PS01124"/>
    </source>
</evidence>
<protein>
    <submittedName>
        <fullName evidence="5">Helix-turn-helix transcriptional regulator</fullName>
    </submittedName>
</protein>
<organism evidence="5 6">
    <name type="scientific">Actinospica acidithermotolerans</name>
    <dbReference type="NCBI Taxonomy" id="2828514"/>
    <lineage>
        <taxon>Bacteria</taxon>
        <taxon>Bacillati</taxon>
        <taxon>Actinomycetota</taxon>
        <taxon>Actinomycetes</taxon>
        <taxon>Catenulisporales</taxon>
        <taxon>Actinospicaceae</taxon>
        <taxon>Actinospica</taxon>
    </lineage>
</organism>
<dbReference type="PANTHER" id="PTHR46796">
    <property type="entry name" value="HTH-TYPE TRANSCRIPTIONAL ACTIVATOR RHAS-RELATED"/>
    <property type="match status" value="1"/>
</dbReference>
<dbReference type="Pfam" id="PF02311">
    <property type="entry name" value="AraC_binding"/>
    <property type="match status" value="1"/>
</dbReference>
<dbReference type="SUPFAM" id="SSF46689">
    <property type="entry name" value="Homeodomain-like"/>
    <property type="match status" value="2"/>
</dbReference>
<dbReference type="RefSeq" id="WP_212517951.1">
    <property type="nucleotide sequence ID" value="NZ_JAGSOH010000023.1"/>
</dbReference>
<keyword evidence="3" id="KW-0804">Transcription</keyword>
<accession>A0A941E5P6</accession>
<dbReference type="EMBL" id="JAGSOH010000023">
    <property type="protein sequence ID" value="MBR7826805.1"/>
    <property type="molecule type" value="Genomic_DNA"/>
</dbReference>
<dbReference type="Proteomes" id="UP000676325">
    <property type="component" value="Unassembled WGS sequence"/>
</dbReference>
<proteinExistence type="predicted"/>
<keyword evidence="2" id="KW-0238">DNA-binding</keyword>
<dbReference type="SUPFAM" id="SSF51215">
    <property type="entry name" value="Regulatory protein AraC"/>
    <property type="match status" value="1"/>
</dbReference>
<keyword evidence="6" id="KW-1185">Reference proteome</keyword>
<keyword evidence="1" id="KW-0805">Transcription regulation</keyword>
<dbReference type="AlphaFoldDB" id="A0A941E5P6"/>
<dbReference type="Pfam" id="PF12833">
    <property type="entry name" value="HTH_18"/>
    <property type="match status" value="1"/>
</dbReference>
<dbReference type="PANTHER" id="PTHR46796:SF2">
    <property type="entry name" value="TRANSCRIPTIONAL REGULATORY PROTEIN"/>
    <property type="match status" value="1"/>
</dbReference>
<dbReference type="InterPro" id="IPR003313">
    <property type="entry name" value="AraC-bd"/>
</dbReference>
<name>A0A941E5P6_9ACTN</name>
<dbReference type="GO" id="GO:0043565">
    <property type="term" value="F:sequence-specific DNA binding"/>
    <property type="evidence" value="ECO:0007669"/>
    <property type="project" value="InterPro"/>
</dbReference>
<comment type="caution">
    <text evidence="5">The sequence shown here is derived from an EMBL/GenBank/DDBJ whole genome shotgun (WGS) entry which is preliminary data.</text>
</comment>
<evidence type="ECO:0000256" key="3">
    <source>
        <dbReference type="ARBA" id="ARBA00023163"/>
    </source>
</evidence>
<evidence type="ECO:0000256" key="1">
    <source>
        <dbReference type="ARBA" id="ARBA00023015"/>
    </source>
</evidence>
<dbReference type="SMART" id="SM00342">
    <property type="entry name" value="HTH_ARAC"/>
    <property type="match status" value="1"/>
</dbReference>
<feature type="domain" description="HTH araC/xylS-type" evidence="4">
    <location>
        <begin position="166"/>
        <end position="263"/>
    </location>
</feature>
<dbReference type="PROSITE" id="PS01124">
    <property type="entry name" value="HTH_ARAC_FAMILY_2"/>
    <property type="match status" value="1"/>
</dbReference>
<gene>
    <name evidence="5" type="ORF">KDK95_10875</name>
</gene>
<evidence type="ECO:0000313" key="6">
    <source>
        <dbReference type="Proteomes" id="UP000676325"/>
    </source>
</evidence>
<dbReference type="InterPro" id="IPR009057">
    <property type="entry name" value="Homeodomain-like_sf"/>
</dbReference>
<sequence>MRAAQEVRAWRPRVPGLAEALHARFIDHVYPMHTHATWTLIILDSGGIKYDLDVHEHGSLGQTVTLLPPHVAHSGSSIRPEGFRKRVLYLDESYLSERLIGHAVDHPVLVDELLRDRISRLHESLVSPGREFEAESRLALIADRLAGHLRGTADLLPHSRDPRLAWDLRDLIDGRLPADLSLEEASRILHADPAYLVRVFSRQFGLGPHQYLTGRRVDLARRLLLAGMPAAEVATAAGFYDQSHLTRHFKRFLATTPARFAASGRGEAHSTS</sequence>
<dbReference type="GO" id="GO:0003700">
    <property type="term" value="F:DNA-binding transcription factor activity"/>
    <property type="evidence" value="ECO:0007669"/>
    <property type="project" value="InterPro"/>
</dbReference>
<dbReference type="InterPro" id="IPR050204">
    <property type="entry name" value="AraC_XylS_family_regulators"/>
</dbReference>